<dbReference type="InterPro" id="IPR001806">
    <property type="entry name" value="Small_GTPase"/>
</dbReference>
<evidence type="ECO:0000313" key="5">
    <source>
        <dbReference type="Proteomes" id="UP000031516"/>
    </source>
</evidence>
<evidence type="ECO:0000256" key="3">
    <source>
        <dbReference type="SAM" id="MobiDB-lite"/>
    </source>
</evidence>
<dbReference type="SUPFAM" id="SSF52540">
    <property type="entry name" value="P-loop containing nucleoside triphosphate hydrolases"/>
    <property type="match status" value="1"/>
</dbReference>
<name>A0A0A8L965_9SACH</name>
<dbReference type="InterPro" id="IPR027417">
    <property type="entry name" value="P-loop_NTPase"/>
</dbReference>
<evidence type="ECO:0000256" key="1">
    <source>
        <dbReference type="ARBA" id="ARBA00022741"/>
    </source>
</evidence>
<dbReference type="Pfam" id="PF00071">
    <property type="entry name" value="Ras"/>
    <property type="match status" value="1"/>
</dbReference>
<proteinExistence type="predicted"/>
<evidence type="ECO:0000256" key="2">
    <source>
        <dbReference type="ARBA" id="ARBA00023134"/>
    </source>
</evidence>
<keyword evidence="2" id="KW-0342">GTP-binding</keyword>
<sequence>MTSNVILFEDRCECQAKLPREFDVLTSRIALIGNSTVGKTCLVGSWITGHSVLHDVAETGEHEEDLYHKIIEYGALTKSSNLKEYRELLERSDLDDRPEVKQNKYRTKVHSEVRNEIYDSTLKLDTQVIDVTDFDVTDYSDIRNLQLNQADGFILCFDTTNPATLADMLLYHRIITRQKGDDVPIIVCGNKIDCVHERKVSEDEAIGICEEMGVDFDTAYFETSAMENINVSEVFYAILSLIEKQRPIKVRESECNHPKCHNSSGSSEKSSEDMKKSNGYPETPSLSGALKDSESTVVSVPELNRTMEQISSSSVLTPALIEAAPAKETDEKAETKKVEGLQRHSTEHSTRTIEKRLSRSEKSFDRTSTSQKNISSRNTCCIIC</sequence>
<organism evidence="4 5">
    <name type="scientific">Kluyveromyces dobzhanskii CBS 2104</name>
    <dbReference type="NCBI Taxonomy" id="1427455"/>
    <lineage>
        <taxon>Eukaryota</taxon>
        <taxon>Fungi</taxon>
        <taxon>Dikarya</taxon>
        <taxon>Ascomycota</taxon>
        <taxon>Saccharomycotina</taxon>
        <taxon>Saccharomycetes</taxon>
        <taxon>Saccharomycetales</taxon>
        <taxon>Saccharomycetaceae</taxon>
        <taxon>Kluyveromyces</taxon>
    </lineage>
</organism>
<dbReference type="PROSITE" id="PS51419">
    <property type="entry name" value="RAB"/>
    <property type="match status" value="1"/>
</dbReference>
<protein>
    <submittedName>
        <fullName evidence="4">WGS project CCBQ000000000 data, contig 00014</fullName>
    </submittedName>
</protein>
<dbReference type="GO" id="GO:0005525">
    <property type="term" value="F:GTP binding"/>
    <property type="evidence" value="ECO:0007669"/>
    <property type="project" value="UniProtKB-KW"/>
</dbReference>
<comment type="caution">
    <text evidence="4">The sequence shown here is derived from an EMBL/GenBank/DDBJ whole genome shotgun (WGS) entry which is preliminary data.</text>
</comment>
<evidence type="ECO:0000313" key="4">
    <source>
        <dbReference type="EMBL" id="CDO94710.1"/>
    </source>
</evidence>
<feature type="region of interest" description="Disordered" evidence="3">
    <location>
        <begin position="323"/>
        <end position="377"/>
    </location>
</feature>
<keyword evidence="1" id="KW-0547">Nucleotide-binding</keyword>
<dbReference type="OrthoDB" id="25896at2759"/>
<dbReference type="GO" id="GO:0016020">
    <property type="term" value="C:membrane"/>
    <property type="evidence" value="ECO:0007669"/>
    <property type="project" value="InterPro"/>
</dbReference>
<dbReference type="GO" id="GO:0003924">
    <property type="term" value="F:GTPase activity"/>
    <property type="evidence" value="ECO:0007669"/>
    <property type="project" value="InterPro"/>
</dbReference>
<dbReference type="PROSITE" id="PS51421">
    <property type="entry name" value="RAS"/>
    <property type="match status" value="1"/>
</dbReference>
<dbReference type="SMART" id="SM00175">
    <property type="entry name" value="RAB"/>
    <property type="match status" value="1"/>
</dbReference>
<dbReference type="SMART" id="SM00173">
    <property type="entry name" value="RAS"/>
    <property type="match status" value="1"/>
</dbReference>
<dbReference type="GO" id="GO:0007165">
    <property type="term" value="P:signal transduction"/>
    <property type="evidence" value="ECO:0007669"/>
    <property type="project" value="InterPro"/>
</dbReference>
<feature type="compositionally biased region" description="Polar residues" evidence="3">
    <location>
        <begin position="366"/>
        <end position="377"/>
    </location>
</feature>
<dbReference type="PANTHER" id="PTHR24070">
    <property type="entry name" value="RAS, DI-RAS, AND RHEB FAMILY MEMBERS OF SMALL GTPASE SUPERFAMILY"/>
    <property type="match status" value="1"/>
</dbReference>
<gene>
    <name evidence="4" type="ORF">KLDO_g2966</name>
</gene>
<feature type="compositionally biased region" description="Basic and acidic residues" evidence="3">
    <location>
        <begin position="325"/>
        <end position="365"/>
    </location>
</feature>
<keyword evidence="5" id="KW-1185">Reference proteome</keyword>
<dbReference type="AlphaFoldDB" id="A0A0A8L965"/>
<dbReference type="InterPro" id="IPR020849">
    <property type="entry name" value="Small_GTPase_Ras-type"/>
</dbReference>
<accession>A0A0A8L965</accession>
<dbReference type="Proteomes" id="UP000031516">
    <property type="component" value="Unassembled WGS sequence"/>
</dbReference>
<dbReference type="SMART" id="SM00174">
    <property type="entry name" value="RHO"/>
    <property type="match status" value="1"/>
</dbReference>
<dbReference type="Gene3D" id="3.40.50.300">
    <property type="entry name" value="P-loop containing nucleotide triphosphate hydrolases"/>
    <property type="match status" value="1"/>
</dbReference>
<dbReference type="PRINTS" id="PR00449">
    <property type="entry name" value="RASTRNSFRMNG"/>
</dbReference>
<reference evidence="4 5" key="1">
    <citation type="submission" date="2014-03" db="EMBL/GenBank/DDBJ databases">
        <title>The genome of Kluyveromyces dobzhanskii.</title>
        <authorList>
            <person name="Nystedt B."/>
            <person name="Astrom S."/>
        </authorList>
    </citation>
    <scope>NUCLEOTIDE SEQUENCE [LARGE SCALE GENOMIC DNA]</scope>
    <source>
        <strain evidence="4 5">CBS 2104</strain>
    </source>
</reference>
<dbReference type="EMBL" id="CCBQ010000039">
    <property type="protein sequence ID" value="CDO94710.1"/>
    <property type="molecule type" value="Genomic_DNA"/>
</dbReference>
<feature type="region of interest" description="Disordered" evidence="3">
    <location>
        <begin position="253"/>
        <end position="297"/>
    </location>
</feature>